<gene>
    <name evidence="1" type="ORF">CLUP02_15526</name>
</gene>
<keyword evidence="2" id="KW-1185">Reference proteome</keyword>
<proteinExistence type="predicted"/>
<reference evidence="1" key="1">
    <citation type="journal article" date="2021" name="Mol. Plant Microbe Interact.">
        <title>Complete Genome Sequence of the Plant-Pathogenic Fungus Colletotrichum lupini.</title>
        <authorList>
            <person name="Baroncelli R."/>
            <person name="Pensec F."/>
            <person name="Da Lio D."/>
            <person name="Boufleur T."/>
            <person name="Vicente I."/>
            <person name="Sarrocco S."/>
            <person name="Picot A."/>
            <person name="Baraldi E."/>
            <person name="Sukno S."/>
            <person name="Thon M."/>
            <person name="Le Floch G."/>
        </authorList>
    </citation>
    <scope>NUCLEOTIDE SEQUENCE</scope>
    <source>
        <strain evidence="1">IMI 504893</strain>
    </source>
</reference>
<sequence>MRLAQGKKEKEKSLVMDGLRSAYSICSPCLCAIIWYSCAELQPPVGHNVTDHGGRRTLVKQTTIGSTDPSHHSLTMACARLSERPLRSTLPPTSKLPGTSMYYGEVTVKLHHGDFSTKVSRSRISAVSGVRFVSTSLQKKVLAKSWLKGHSVPPTTTSNTLGKFAQVDNIHLNYEQRQKKLNTQCAKPTSKTSVWGDAQPKSFQLIRWTNKRHVPSVTRDVRLLKHHTPVHNLTT</sequence>
<dbReference type="GeneID" id="73349460"/>
<name>A0A9Q8T719_9PEZI</name>
<dbReference type="AlphaFoldDB" id="A0A9Q8T719"/>
<evidence type="ECO:0000313" key="2">
    <source>
        <dbReference type="Proteomes" id="UP000830671"/>
    </source>
</evidence>
<organism evidence="1 2">
    <name type="scientific">Colletotrichum lupini</name>
    <dbReference type="NCBI Taxonomy" id="145971"/>
    <lineage>
        <taxon>Eukaryota</taxon>
        <taxon>Fungi</taxon>
        <taxon>Dikarya</taxon>
        <taxon>Ascomycota</taxon>
        <taxon>Pezizomycotina</taxon>
        <taxon>Sordariomycetes</taxon>
        <taxon>Hypocreomycetidae</taxon>
        <taxon>Glomerellales</taxon>
        <taxon>Glomerellaceae</taxon>
        <taxon>Colletotrichum</taxon>
        <taxon>Colletotrichum acutatum species complex</taxon>
    </lineage>
</organism>
<protein>
    <submittedName>
        <fullName evidence="1">Uncharacterized protein</fullName>
    </submittedName>
</protein>
<accession>A0A9Q8T719</accession>
<dbReference type="RefSeq" id="XP_049151596.1">
    <property type="nucleotide sequence ID" value="XM_049294450.1"/>
</dbReference>
<dbReference type="EMBL" id="CP019480">
    <property type="protein sequence ID" value="UQC89995.1"/>
    <property type="molecule type" value="Genomic_DNA"/>
</dbReference>
<dbReference type="Proteomes" id="UP000830671">
    <property type="component" value="Chromosome 8"/>
</dbReference>
<evidence type="ECO:0000313" key="1">
    <source>
        <dbReference type="EMBL" id="UQC89995.1"/>
    </source>
</evidence>
<dbReference type="KEGG" id="clup:CLUP02_15526"/>